<reference evidence="6 7" key="1">
    <citation type="submission" date="2019-11" db="EMBL/GenBank/DDBJ databases">
        <title>Novel species isolated from a subtropical stream in China.</title>
        <authorList>
            <person name="Lu H."/>
        </authorList>
    </citation>
    <scope>NUCLEOTIDE SEQUENCE [LARGE SCALE GENOMIC DNA]</scope>
    <source>
        <strain evidence="6 7">FT80W</strain>
    </source>
</reference>
<dbReference type="InterPro" id="IPR049382">
    <property type="entry name" value="FGGY_C_2"/>
</dbReference>
<name>A0A6I2L1M2_9BURK</name>
<protein>
    <submittedName>
        <fullName evidence="6">L-fuculose kinase</fullName>
    </submittedName>
</protein>
<dbReference type="EMBL" id="WKJK01000009">
    <property type="protein sequence ID" value="MRW92071.1"/>
    <property type="molecule type" value="Genomic_DNA"/>
</dbReference>
<evidence type="ECO:0000256" key="2">
    <source>
        <dbReference type="ARBA" id="ARBA00022679"/>
    </source>
</evidence>
<dbReference type="Proteomes" id="UP000433309">
    <property type="component" value="Unassembled WGS sequence"/>
</dbReference>
<organism evidence="6 7">
    <name type="scientific">Duganella guangzhouensis</name>
    <dbReference type="NCBI Taxonomy" id="2666084"/>
    <lineage>
        <taxon>Bacteria</taxon>
        <taxon>Pseudomonadati</taxon>
        <taxon>Pseudomonadota</taxon>
        <taxon>Betaproteobacteria</taxon>
        <taxon>Burkholderiales</taxon>
        <taxon>Oxalobacteraceae</taxon>
        <taxon>Telluria group</taxon>
        <taxon>Duganella</taxon>
    </lineage>
</organism>
<evidence type="ECO:0000256" key="3">
    <source>
        <dbReference type="ARBA" id="ARBA00022777"/>
    </source>
</evidence>
<comment type="similarity">
    <text evidence="1">Belongs to the FGGY kinase family.</text>
</comment>
<dbReference type="GO" id="GO:0016301">
    <property type="term" value="F:kinase activity"/>
    <property type="evidence" value="ECO:0007669"/>
    <property type="project" value="UniProtKB-KW"/>
</dbReference>
<dbReference type="GO" id="GO:0005975">
    <property type="term" value="P:carbohydrate metabolic process"/>
    <property type="evidence" value="ECO:0007669"/>
    <property type="project" value="InterPro"/>
</dbReference>
<dbReference type="Pfam" id="PF21546">
    <property type="entry name" value="FGGY_C_2"/>
    <property type="match status" value="1"/>
</dbReference>
<dbReference type="Pfam" id="PF00370">
    <property type="entry name" value="FGGY_N"/>
    <property type="match status" value="1"/>
</dbReference>
<dbReference type="CDD" id="cd07772">
    <property type="entry name" value="ASKHA_NBD_FGGY_NaCK-like"/>
    <property type="match status" value="1"/>
</dbReference>
<evidence type="ECO:0000313" key="6">
    <source>
        <dbReference type="EMBL" id="MRW92071.1"/>
    </source>
</evidence>
<dbReference type="PANTHER" id="PTHR43095">
    <property type="entry name" value="SUGAR KINASE"/>
    <property type="match status" value="1"/>
</dbReference>
<dbReference type="SUPFAM" id="SSF53067">
    <property type="entry name" value="Actin-like ATPase domain"/>
    <property type="match status" value="1"/>
</dbReference>
<dbReference type="InterPro" id="IPR043129">
    <property type="entry name" value="ATPase_NBD"/>
</dbReference>
<evidence type="ECO:0000256" key="1">
    <source>
        <dbReference type="ARBA" id="ARBA00009156"/>
    </source>
</evidence>
<dbReference type="AlphaFoldDB" id="A0A6I2L1M2"/>
<comment type="caution">
    <text evidence="6">The sequence shown here is derived from an EMBL/GenBank/DDBJ whole genome shotgun (WGS) entry which is preliminary data.</text>
</comment>
<dbReference type="RefSeq" id="WP_154379086.1">
    <property type="nucleotide sequence ID" value="NZ_WKJK01000009.1"/>
</dbReference>
<dbReference type="Gene3D" id="3.30.420.40">
    <property type="match status" value="3"/>
</dbReference>
<accession>A0A6I2L1M2</accession>
<evidence type="ECO:0000259" key="4">
    <source>
        <dbReference type="Pfam" id="PF00370"/>
    </source>
</evidence>
<evidence type="ECO:0000259" key="5">
    <source>
        <dbReference type="Pfam" id="PF21546"/>
    </source>
</evidence>
<proteinExistence type="inferred from homology"/>
<evidence type="ECO:0000313" key="7">
    <source>
        <dbReference type="Proteomes" id="UP000433309"/>
    </source>
</evidence>
<dbReference type="InterPro" id="IPR050406">
    <property type="entry name" value="FGGY_Carb_Kinase"/>
</dbReference>
<gene>
    <name evidence="6" type="ORF">GJ699_18920</name>
</gene>
<keyword evidence="2" id="KW-0808">Transferase</keyword>
<keyword evidence="3 6" id="KW-0418">Kinase</keyword>
<keyword evidence="7" id="KW-1185">Reference proteome</keyword>
<dbReference type="PANTHER" id="PTHR43095:SF5">
    <property type="entry name" value="XYLULOSE KINASE"/>
    <property type="match status" value="1"/>
</dbReference>
<feature type="domain" description="Carbohydrate kinase FGGY N-terminal" evidence="4">
    <location>
        <begin position="7"/>
        <end position="241"/>
    </location>
</feature>
<sequence length="459" mass="49868">MVLPVTAVLDIGKTNVKLSLVDQRGRVVHEARTPNTVLEAAPYPQHDVERIWTWFLGALAEAGTEQGWQVRAIVPVTHGATAVLLKGDALALPVLDYECERPYAEAREYEVARPLFSESLSPSLPNGLNLGRQLYWQQQQWPQEFGAATTVLMYAQYWAWRLCGVAASEVTSLGCHTDLWNPKRGDFSSMVDKQGWRHLFPPLRAAGDVLGTIHPHLAAQTGLPADCQVVCGIHDSNASLLRYLGADAPTVISTGTWVIVAAPGFAPERLGELDAGADMLANVSAFGQPVACQRFMGGREFAELAGEQIEEGDQYDLQRVISQGSMALPTFSPHGGPFQRRIGKLVGPPLAGGRERYALASLYCALVTDHCLSRLGSRGPIVIEGSFTANRLYAGLLAWLRPEQRVMVSDDSSGTVHGGWLLTGQGATGELPWEAVAPLELPAARMYARLWRELVDAGQ</sequence>
<dbReference type="InterPro" id="IPR018484">
    <property type="entry name" value="FGGY_N"/>
</dbReference>
<feature type="domain" description="Carbohydrate kinase FGGY C-terminal" evidence="5">
    <location>
        <begin position="250"/>
        <end position="425"/>
    </location>
</feature>